<dbReference type="Pfam" id="PF09994">
    <property type="entry name" value="T6SS_Tle1-like_cat"/>
    <property type="match status" value="1"/>
</dbReference>
<evidence type="ECO:0000259" key="3">
    <source>
        <dbReference type="Pfam" id="PF22137"/>
    </source>
</evidence>
<evidence type="ECO:0000313" key="5">
    <source>
        <dbReference type="Proteomes" id="UP000078431"/>
    </source>
</evidence>
<evidence type="ECO:0000313" key="4">
    <source>
        <dbReference type="EMBL" id="OAT57290.1"/>
    </source>
</evidence>
<name>A0AA91EDI1_9GAMM</name>
<evidence type="ECO:0000259" key="2">
    <source>
        <dbReference type="Pfam" id="PF09994"/>
    </source>
</evidence>
<feature type="region of interest" description="Disordered" evidence="1">
    <location>
        <begin position="499"/>
        <end position="538"/>
    </location>
</feature>
<dbReference type="EMBL" id="LXEX01000061">
    <property type="protein sequence ID" value="OAT57290.1"/>
    <property type="molecule type" value="Genomic_DNA"/>
</dbReference>
<reference evidence="4 5" key="1">
    <citation type="submission" date="2016-04" db="EMBL/GenBank/DDBJ databases">
        <title>ATOL: Assembling a taxonomically balanced genome-scale reconstruction of the evolutionary history of the Enterobacteriaceae.</title>
        <authorList>
            <person name="Plunkett G.III."/>
            <person name="Neeno-Eckwall E.C."/>
            <person name="Glasner J.D."/>
            <person name="Perna N.T."/>
        </authorList>
    </citation>
    <scope>NUCLEOTIDE SEQUENCE [LARGE SCALE GENOMIC DNA]</scope>
    <source>
        <strain evidence="4 5">ATCC 12841</strain>
    </source>
</reference>
<dbReference type="PANTHER" id="PTHR33840:SF1">
    <property type="entry name" value="TLE1 PHOSPHOLIPASE DOMAIN-CONTAINING PROTEIN"/>
    <property type="match status" value="1"/>
</dbReference>
<feature type="domain" description="T6SS Phospholipase effector Tle1-like C-terminal" evidence="3">
    <location>
        <begin position="421"/>
        <end position="766"/>
    </location>
</feature>
<dbReference type="InterPro" id="IPR054388">
    <property type="entry name" value="Tle1-like_C"/>
</dbReference>
<protein>
    <recommendedName>
        <fullName evidence="6">DUF2235 domain-containing protein</fullName>
    </recommendedName>
</protein>
<dbReference type="PANTHER" id="PTHR33840">
    <property type="match status" value="1"/>
</dbReference>
<feature type="domain" description="T6SS Phospholipase effector Tle1-like catalytic" evidence="2">
    <location>
        <begin position="258"/>
        <end position="377"/>
    </location>
</feature>
<organism evidence="4 5">
    <name type="scientific">Obesumbacterium proteus ATCC 12841</name>
    <dbReference type="NCBI Taxonomy" id="1354268"/>
    <lineage>
        <taxon>Bacteria</taxon>
        <taxon>Pseudomonadati</taxon>
        <taxon>Pseudomonadota</taxon>
        <taxon>Gammaproteobacteria</taxon>
        <taxon>Enterobacterales</taxon>
        <taxon>Hafniaceae</taxon>
        <taxon>Obesumbacterium</taxon>
    </lineage>
</organism>
<proteinExistence type="predicted"/>
<dbReference type="InterPro" id="IPR018712">
    <property type="entry name" value="Tle1-like_cat"/>
</dbReference>
<comment type="caution">
    <text evidence="4">The sequence shown here is derived from an EMBL/GenBank/DDBJ whole genome shotgun (WGS) entry which is preliminary data.</text>
</comment>
<gene>
    <name evidence="4" type="ORF">M993_04496</name>
</gene>
<sequence length="785" mass="86976">MSITTNKSSVCAPPLFPSVGRFPTSKLQVEENYNKQKKEENRFLLQCSESAGKKTGFTCSQSLHVSLFFDGTGNNDKNDSEKKDDKIPHPTNIAKLFHASLLAEDAKLKGYFSYYMPGVGTPFPDIGEMDYSGDGLKYASGGEDRINWALLQLVHALSISLGDAPLAAEKMKTTIADMRAHWPLTGEVNRRNAFNNLLEPLRSKIDTANPKILAIKLFVYGFSRGAAEARTFVNWLSEMFTTPKGAELPEQTILGLPLSIEFLGILDTVPSVGIAHVAPFAAGHMGWADGTQQLPDEKKYPDYVKCCQHFVAAHEQRLSFPLDTIRRPNGTYPSYAKEVIYPGMHSDIGGGYPKGDQGKATGGDGELLSQIILHDMYAAAFDSGAPLSVPENLIPEGIKSKSPSFAMSSDSLIEFHVSPILVGRFNAWRETILSEKETQQSGETKTAVGYKPHLLSHSLETKIEEQMGWITAWRIGRYARGSYQVQGFYTNATQWDAETQKRKKDEYDEAVSEIKQSRQTKRKDSNDSIPTAGINKQGIPEFEPTLDKQQLREAAREFEHDYYDWNREQNSVAQVILDTIPKYAIYLINSDDEQVEYDEMKKAGEGLYSKLFIDRLGSVTKDPQMALVCALYDEQIHDSRAWFMHSTLNSREPWAGYFRYRMIYSGNENNKDLSLIAVAGQVVGAATLVGGVIYTVKQKNVQNVLGGVAGTIGVMSAEYKIVDLATGLDVPLLPNAMDLLAPTKNIGALVSSQKQQAIGAQHNQRMDYLSSYLGIDEPSDVTKVA</sequence>
<dbReference type="Proteomes" id="UP000078431">
    <property type="component" value="Unassembled WGS sequence"/>
</dbReference>
<dbReference type="Pfam" id="PF22137">
    <property type="entry name" value="T6SS_Tle1-like_C"/>
    <property type="match status" value="1"/>
</dbReference>
<accession>A0AA91EDI1</accession>
<evidence type="ECO:0000256" key="1">
    <source>
        <dbReference type="SAM" id="MobiDB-lite"/>
    </source>
</evidence>
<dbReference type="RefSeq" id="WP_064645467.1">
    <property type="nucleotide sequence ID" value="NZ_LXEX01000061.1"/>
</dbReference>
<dbReference type="AlphaFoldDB" id="A0AA91EDI1"/>
<keyword evidence="5" id="KW-1185">Reference proteome</keyword>
<evidence type="ECO:0008006" key="6">
    <source>
        <dbReference type="Google" id="ProtNLM"/>
    </source>
</evidence>